<accession>A0ABU2S3P4</accession>
<feature type="domain" description="HTH cro/C1-type" evidence="2">
    <location>
        <begin position="41"/>
        <end position="77"/>
    </location>
</feature>
<feature type="region of interest" description="Disordered" evidence="1">
    <location>
        <begin position="229"/>
        <end position="262"/>
    </location>
</feature>
<evidence type="ECO:0000256" key="1">
    <source>
        <dbReference type="SAM" id="MobiDB-lite"/>
    </source>
</evidence>
<evidence type="ECO:0000259" key="2">
    <source>
        <dbReference type="PROSITE" id="PS50943"/>
    </source>
</evidence>
<evidence type="ECO:0000313" key="3">
    <source>
        <dbReference type="EMBL" id="MDT0443418.1"/>
    </source>
</evidence>
<dbReference type="RefSeq" id="WP_311617771.1">
    <property type="nucleotide sequence ID" value="NZ_JAVREV010000006.1"/>
</dbReference>
<protein>
    <submittedName>
        <fullName evidence="3">XRE family transcriptional regulator</fullName>
    </submittedName>
</protein>
<evidence type="ECO:0000313" key="4">
    <source>
        <dbReference type="Proteomes" id="UP001183615"/>
    </source>
</evidence>
<name>A0ABU2S3P4_9ACTN</name>
<dbReference type="Proteomes" id="UP001183615">
    <property type="component" value="Unassembled WGS sequence"/>
</dbReference>
<organism evidence="3 4">
    <name type="scientific">Streptomyces johnsoniae</name>
    <dbReference type="NCBI Taxonomy" id="3075532"/>
    <lineage>
        <taxon>Bacteria</taxon>
        <taxon>Bacillati</taxon>
        <taxon>Actinomycetota</taxon>
        <taxon>Actinomycetes</taxon>
        <taxon>Kitasatosporales</taxon>
        <taxon>Streptomycetaceae</taxon>
        <taxon>Streptomyces</taxon>
    </lineage>
</organism>
<dbReference type="EMBL" id="JAVREV010000006">
    <property type="protein sequence ID" value="MDT0443418.1"/>
    <property type="molecule type" value="Genomic_DNA"/>
</dbReference>
<sequence>MPLPHRPSTTDSPLRRARLAVPATLERVCADLDRTSRGGSSGVTPSMLSGWERGRHTTSIRYRTLLSQYYGQAPDVLFAHQDLPLTAADQAPALLAGHRELRRAMTTVVRGAQRYLAMTGSRSRDTAYLETIETVLAERPELIHYRVLFGPPRNTELTAHLTRLLALRDPDDRSLGLKTLHLGVIPAERDSPERFFVASETAAVTPIPSLTSAYAFDSGVLLATHAAMGAPPSRQAGGGSSTTPASATPPPTASKHATPSTS</sequence>
<dbReference type="PROSITE" id="PS50943">
    <property type="entry name" value="HTH_CROC1"/>
    <property type="match status" value="1"/>
</dbReference>
<reference evidence="4" key="1">
    <citation type="submission" date="2023-07" db="EMBL/GenBank/DDBJ databases">
        <title>30 novel species of actinomycetes from the DSMZ collection.</title>
        <authorList>
            <person name="Nouioui I."/>
        </authorList>
    </citation>
    <scope>NUCLEOTIDE SEQUENCE [LARGE SCALE GENOMIC DNA]</scope>
    <source>
        <strain evidence="4">DSM 41886</strain>
    </source>
</reference>
<dbReference type="InterPro" id="IPR001387">
    <property type="entry name" value="Cro/C1-type_HTH"/>
</dbReference>
<keyword evidence="4" id="KW-1185">Reference proteome</keyword>
<proteinExistence type="predicted"/>
<feature type="compositionally biased region" description="Low complexity" evidence="1">
    <location>
        <begin position="253"/>
        <end position="262"/>
    </location>
</feature>
<gene>
    <name evidence="3" type="ORF">RM779_12535</name>
</gene>
<comment type="caution">
    <text evidence="3">The sequence shown here is derived from an EMBL/GenBank/DDBJ whole genome shotgun (WGS) entry which is preliminary data.</text>
</comment>